<dbReference type="Gene3D" id="3.90.79.10">
    <property type="entry name" value="Nucleoside Triphosphate Pyrophosphohydrolase"/>
    <property type="match status" value="1"/>
</dbReference>
<dbReference type="GO" id="GO:0005829">
    <property type="term" value="C:cytosol"/>
    <property type="evidence" value="ECO:0007669"/>
    <property type="project" value="TreeGrafter"/>
</dbReference>
<organism evidence="4 5">
    <name type="scientific">Agrilactobacillus composti DSM 18527 = JCM 14202</name>
    <dbReference type="NCBI Taxonomy" id="1423734"/>
    <lineage>
        <taxon>Bacteria</taxon>
        <taxon>Bacillati</taxon>
        <taxon>Bacillota</taxon>
        <taxon>Bacilli</taxon>
        <taxon>Lactobacillales</taxon>
        <taxon>Lactobacillaceae</taxon>
        <taxon>Agrilactobacillus</taxon>
    </lineage>
</organism>
<sequence length="191" mass="21496">MEVIMNLDEKVIKEQPLYHGAILDLVLEDVLLPNGQTAKREIIHHHGAVGIIPIDATGKLIVVRQWRAPMRKETLEIPAGKIDLGETDPKAVALRELNEETGLFSPSLKPVANFYSTPGFADEYLHLYYTDNLQPVAHKRQLDPDEFLNVMHLSFSEAQKALADNEICDAKTVLALFYWEILRLKGEVTLG</sequence>
<evidence type="ECO:0000313" key="4">
    <source>
        <dbReference type="EMBL" id="KRM36635.1"/>
    </source>
</evidence>
<gene>
    <name evidence="4" type="ORF">FC83_GL002509</name>
</gene>
<keyword evidence="5" id="KW-1185">Reference proteome</keyword>
<dbReference type="AlphaFoldDB" id="A0A0R1Y9Q3"/>
<keyword evidence="2" id="KW-0378">Hydrolase</keyword>
<reference evidence="4 5" key="1">
    <citation type="journal article" date="2015" name="Genome Announc.">
        <title>Expanding the biotechnology potential of lactobacilli through comparative genomics of 213 strains and associated genera.</title>
        <authorList>
            <person name="Sun Z."/>
            <person name="Harris H.M."/>
            <person name="McCann A."/>
            <person name="Guo C."/>
            <person name="Argimon S."/>
            <person name="Zhang W."/>
            <person name="Yang X."/>
            <person name="Jeffery I.B."/>
            <person name="Cooney J.C."/>
            <person name="Kagawa T.F."/>
            <person name="Liu W."/>
            <person name="Song Y."/>
            <person name="Salvetti E."/>
            <person name="Wrobel A."/>
            <person name="Rasinkangas P."/>
            <person name="Parkhill J."/>
            <person name="Rea M.C."/>
            <person name="O'Sullivan O."/>
            <person name="Ritari J."/>
            <person name="Douillard F.P."/>
            <person name="Paul Ross R."/>
            <person name="Yang R."/>
            <person name="Briner A.E."/>
            <person name="Felis G.E."/>
            <person name="de Vos W.M."/>
            <person name="Barrangou R."/>
            <person name="Klaenhammer T.R."/>
            <person name="Caufield P.W."/>
            <person name="Cui Y."/>
            <person name="Zhang H."/>
            <person name="O'Toole P.W."/>
        </authorList>
    </citation>
    <scope>NUCLEOTIDE SEQUENCE [LARGE SCALE GENOMIC DNA]</scope>
    <source>
        <strain evidence="4 5">DSM 18527</strain>
    </source>
</reference>
<dbReference type="GO" id="GO:0019693">
    <property type="term" value="P:ribose phosphate metabolic process"/>
    <property type="evidence" value="ECO:0007669"/>
    <property type="project" value="TreeGrafter"/>
</dbReference>
<protein>
    <submittedName>
        <fullName evidence="4">ADP-ribose pyrophosphatase</fullName>
    </submittedName>
</protein>
<dbReference type="SUPFAM" id="SSF55811">
    <property type="entry name" value="Nudix"/>
    <property type="match status" value="1"/>
</dbReference>
<feature type="domain" description="Nudix hydrolase" evidence="3">
    <location>
        <begin position="44"/>
        <end position="175"/>
    </location>
</feature>
<dbReference type="GO" id="GO:0016787">
    <property type="term" value="F:hydrolase activity"/>
    <property type="evidence" value="ECO:0007669"/>
    <property type="project" value="UniProtKB-KW"/>
</dbReference>
<name>A0A0R1Y9Q3_9LACO</name>
<dbReference type="InterPro" id="IPR015797">
    <property type="entry name" value="NUDIX_hydrolase-like_dom_sf"/>
</dbReference>
<dbReference type="PATRIC" id="fig|1423734.3.peg.2545"/>
<evidence type="ECO:0000313" key="5">
    <source>
        <dbReference type="Proteomes" id="UP000051236"/>
    </source>
</evidence>
<dbReference type="Proteomes" id="UP000051236">
    <property type="component" value="Unassembled WGS sequence"/>
</dbReference>
<proteinExistence type="predicted"/>
<dbReference type="FunFam" id="3.90.79.10:FF:000024">
    <property type="entry name" value="ADP-ribose pyrophosphatase"/>
    <property type="match status" value="1"/>
</dbReference>
<dbReference type="CDD" id="cd03424">
    <property type="entry name" value="NUDIX_ADPRase_Nudt5_UGPPase_Nudt14"/>
    <property type="match status" value="1"/>
</dbReference>
<dbReference type="EMBL" id="AZGA01000002">
    <property type="protein sequence ID" value="KRM36635.1"/>
    <property type="molecule type" value="Genomic_DNA"/>
</dbReference>
<dbReference type="PANTHER" id="PTHR11839">
    <property type="entry name" value="UDP/ADP-SUGAR PYROPHOSPHATASE"/>
    <property type="match status" value="1"/>
</dbReference>
<dbReference type="InterPro" id="IPR000086">
    <property type="entry name" value="NUDIX_hydrolase_dom"/>
</dbReference>
<dbReference type="PANTHER" id="PTHR11839:SF18">
    <property type="entry name" value="NUDIX HYDROLASE DOMAIN-CONTAINING PROTEIN"/>
    <property type="match status" value="1"/>
</dbReference>
<dbReference type="PROSITE" id="PS51462">
    <property type="entry name" value="NUDIX"/>
    <property type="match status" value="1"/>
</dbReference>
<accession>A0A0R1Y9Q3</accession>
<dbReference type="STRING" id="1423734.FC83_GL002509"/>
<comment type="caution">
    <text evidence="4">The sequence shown here is derived from an EMBL/GenBank/DDBJ whole genome shotgun (WGS) entry which is preliminary data.</text>
</comment>
<dbReference type="eggNOG" id="COG0494">
    <property type="taxonomic scope" value="Bacteria"/>
</dbReference>
<evidence type="ECO:0000256" key="2">
    <source>
        <dbReference type="ARBA" id="ARBA00022801"/>
    </source>
</evidence>
<dbReference type="Pfam" id="PF00293">
    <property type="entry name" value="NUDIX"/>
    <property type="match status" value="1"/>
</dbReference>
<evidence type="ECO:0000256" key="1">
    <source>
        <dbReference type="ARBA" id="ARBA00001946"/>
    </source>
</evidence>
<dbReference type="GO" id="GO:0006753">
    <property type="term" value="P:nucleoside phosphate metabolic process"/>
    <property type="evidence" value="ECO:0007669"/>
    <property type="project" value="TreeGrafter"/>
</dbReference>
<evidence type="ECO:0000259" key="3">
    <source>
        <dbReference type="PROSITE" id="PS51462"/>
    </source>
</evidence>
<comment type="cofactor">
    <cofactor evidence="1">
        <name>Mg(2+)</name>
        <dbReference type="ChEBI" id="CHEBI:18420"/>
    </cofactor>
</comment>